<dbReference type="AlphaFoldDB" id="A0A2J6WRL2"/>
<reference evidence="1 2" key="1">
    <citation type="submission" date="2018-01" db="EMBL/GenBank/DDBJ databases">
        <title>Metagenomic assembled genomes from two thermal pools in the Uzon Caldera, Kamchatka, Russia.</title>
        <authorList>
            <person name="Wilkins L."/>
            <person name="Ettinger C."/>
        </authorList>
    </citation>
    <scope>NUCLEOTIDE SEQUENCE [LARGE SCALE GENOMIC DNA]</scope>
    <source>
        <strain evidence="1">ZAV-02</strain>
    </source>
</reference>
<dbReference type="EMBL" id="PNIQ01001119">
    <property type="protein sequence ID" value="PMP73028.1"/>
    <property type="molecule type" value="Genomic_DNA"/>
</dbReference>
<dbReference type="SUPFAM" id="SSF52096">
    <property type="entry name" value="ClpP/crotonase"/>
    <property type="match status" value="1"/>
</dbReference>
<feature type="non-terminal residue" evidence="1">
    <location>
        <position position="1"/>
    </location>
</feature>
<organism evidence="1 2">
    <name type="scientific">Chloroflexus aggregans</name>
    <dbReference type="NCBI Taxonomy" id="152260"/>
    <lineage>
        <taxon>Bacteria</taxon>
        <taxon>Bacillati</taxon>
        <taxon>Chloroflexota</taxon>
        <taxon>Chloroflexia</taxon>
        <taxon>Chloroflexales</taxon>
        <taxon>Chloroflexineae</taxon>
        <taxon>Chloroflexaceae</taxon>
        <taxon>Chloroflexus</taxon>
    </lineage>
</organism>
<proteinExistence type="predicted"/>
<comment type="caution">
    <text evidence="1">The sequence shown here is derived from an EMBL/GenBank/DDBJ whole genome shotgun (WGS) entry which is preliminary data.</text>
</comment>
<dbReference type="Proteomes" id="UP000243376">
    <property type="component" value="Unassembled WGS sequence"/>
</dbReference>
<evidence type="ECO:0000313" key="2">
    <source>
        <dbReference type="Proteomes" id="UP000243376"/>
    </source>
</evidence>
<dbReference type="Gene3D" id="3.90.226.10">
    <property type="entry name" value="2-enoyl-CoA Hydratase, Chain A, domain 1"/>
    <property type="match status" value="1"/>
</dbReference>
<protein>
    <submittedName>
        <fullName evidence="1">3-hydroxyacyl-CoA dehydrogenase</fullName>
    </submittedName>
</protein>
<sequence length="195" mass="21593">AAETYMGFVEFGVGVIPAWGGCTEMNRRIIATAARNGHDPLKAFQQVFETIALAKVATSAHEAKELGLLRPTDRIVFNPDYLIGEAKREVLRLVADGYTPTITAKPCYALGRDGLAAARIGIYQMREAGFATPYDAVLAEKLAYVLCGGELSSPQWVDDVYMHNLERMTVIELLKDERTQARARHMLEHGKPLRN</sequence>
<name>A0A2J6WRL2_9CHLR</name>
<accession>A0A2J6WRL2</accession>
<evidence type="ECO:0000313" key="1">
    <source>
        <dbReference type="EMBL" id="PMP73028.1"/>
    </source>
</evidence>
<gene>
    <name evidence="1" type="ORF">C0184_16675</name>
</gene>
<dbReference type="InterPro" id="IPR029045">
    <property type="entry name" value="ClpP/crotonase-like_dom_sf"/>
</dbReference>